<keyword evidence="3" id="KW-1185">Reference proteome</keyword>
<proteinExistence type="predicted"/>
<evidence type="ECO:0000313" key="3">
    <source>
        <dbReference type="Proteomes" id="UP000061660"/>
    </source>
</evidence>
<dbReference type="OrthoDB" id="2624411at2"/>
<dbReference type="RefSeq" id="WP_054820132.1">
    <property type="nucleotide sequence ID" value="NZ_CP013652.1"/>
</dbReference>
<organism evidence="2 3">
    <name type="scientific">Paenibacillus naphthalenovorans</name>
    <dbReference type="NCBI Taxonomy" id="162209"/>
    <lineage>
        <taxon>Bacteria</taxon>
        <taxon>Bacillati</taxon>
        <taxon>Bacillota</taxon>
        <taxon>Bacilli</taxon>
        <taxon>Bacillales</taxon>
        <taxon>Paenibacillaceae</taxon>
        <taxon>Paenibacillus</taxon>
    </lineage>
</organism>
<gene>
    <name evidence="2" type="ORF">IJ22_37230</name>
</gene>
<evidence type="ECO:0000259" key="1">
    <source>
        <dbReference type="Pfam" id="PF13619"/>
    </source>
</evidence>
<dbReference type="InterPro" id="IPR025309">
    <property type="entry name" value="KTSC_dom"/>
</dbReference>
<dbReference type="EMBL" id="CP013652">
    <property type="protein sequence ID" value="ALS24061.1"/>
    <property type="molecule type" value="Genomic_DNA"/>
</dbReference>
<accession>A0A0U2W9D4</accession>
<sequence>MKLLPIGSKQIAFVSYDDQSSQMHIQYHTGQTLTCSGIKPEQYQSLLQSPNRYDMIMKLTTEQSFLPPRIQ</sequence>
<feature type="domain" description="KTSC" evidence="1">
    <location>
        <begin position="8"/>
        <end position="52"/>
    </location>
</feature>
<dbReference type="KEGG" id="pnp:IJ22_37230"/>
<dbReference type="Pfam" id="PF13619">
    <property type="entry name" value="KTSC"/>
    <property type="match status" value="1"/>
</dbReference>
<protein>
    <recommendedName>
        <fullName evidence="1">KTSC domain-containing protein</fullName>
    </recommendedName>
</protein>
<dbReference type="AlphaFoldDB" id="A0A0U2W9D4"/>
<reference evidence="3" key="1">
    <citation type="submission" date="2015-12" db="EMBL/GenBank/DDBJ databases">
        <title>Complete genome sequences of two moderately thermophilic Paenibacillus species.</title>
        <authorList>
            <person name="Butler R.III."/>
            <person name="Wang J."/>
            <person name="Stark B.C."/>
            <person name="Pombert J.-F."/>
        </authorList>
    </citation>
    <scope>NUCLEOTIDE SEQUENCE [LARGE SCALE GENOMIC DNA]</scope>
    <source>
        <strain evidence="3">32O-Y</strain>
    </source>
</reference>
<reference evidence="2 3" key="2">
    <citation type="journal article" date="2016" name="Genome Announc.">
        <title>Complete Genome Sequences of Two Interactive Moderate Thermophiles, Paenibacillus napthalenovorans 32O-Y and Paenibacillus sp. 32O-W.</title>
        <authorList>
            <person name="Butler R.R.III."/>
            <person name="Wang J."/>
            <person name="Stark B.C."/>
            <person name="Pombert J.F."/>
        </authorList>
    </citation>
    <scope>NUCLEOTIDE SEQUENCE [LARGE SCALE GENOMIC DNA]</scope>
    <source>
        <strain evidence="2 3">32O-Y</strain>
    </source>
</reference>
<evidence type="ECO:0000313" key="2">
    <source>
        <dbReference type="EMBL" id="ALS24061.1"/>
    </source>
</evidence>
<dbReference type="PATRIC" id="fig|162209.4.peg.3964"/>
<name>A0A0U2W9D4_9BACL</name>
<dbReference type="Proteomes" id="UP000061660">
    <property type="component" value="Chromosome"/>
</dbReference>